<dbReference type="PANTHER" id="PTHR12815">
    <property type="entry name" value="SORTING AND ASSEMBLY MACHINERY SAMM50 PROTEIN FAMILY MEMBER"/>
    <property type="match status" value="1"/>
</dbReference>
<dbReference type="Pfam" id="PF01103">
    <property type="entry name" value="Omp85"/>
    <property type="match status" value="1"/>
</dbReference>
<dbReference type="EMBL" id="SMFP01000012">
    <property type="protein sequence ID" value="TDE35594.1"/>
    <property type="molecule type" value="Genomic_DNA"/>
</dbReference>
<reference evidence="6 7" key="1">
    <citation type="submission" date="2019-03" db="EMBL/GenBank/DDBJ databases">
        <authorList>
            <person name="Zhang S."/>
        </authorList>
    </citation>
    <scope>NUCLEOTIDE SEQUENCE [LARGE SCALE GENOMIC DNA]</scope>
    <source>
        <strain evidence="6 7">S4J41</strain>
    </source>
</reference>
<keyword evidence="7" id="KW-1185">Reference proteome</keyword>
<dbReference type="AlphaFoldDB" id="A0A4R5ELZ6"/>
<dbReference type="InterPro" id="IPR039910">
    <property type="entry name" value="D15-like"/>
</dbReference>
<keyword evidence="2" id="KW-1134">Transmembrane beta strand</keyword>
<feature type="domain" description="Bacterial surface antigen (D15)" evidence="5">
    <location>
        <begin position="308"/>
        <end position="607"/>
    </location>
</feature>
<proteinExistence type="predicted"/>
<evidence type="ECO:0000259" key="5">
    <source>
        <dbReference type="Pfam" id="PF01103"/>
    </source>
</evidence>
<accession>A0A4R5ELZ6</accession>
<comment type="caution">
    <text evidence="6">The sequence shown here is derived from an EMBL/GenBank/DDBJ whole genome shotgun (WGS) entry which is preliminary data.</text>
</comment>
<protein>
    <recommendedName>
        <fullName evidence="5">Bacterial surface antigen (D15) domain-containing protein</fullName>
    </recommendedName>
</protein>
<evidence type="ECO:0000313" key="7">
    <source>
        <dbReference type="Proteomes" id="UP000294662"/>
    </source>
</evidence>
<dbReference type="PANTHER" id="PTHR12815:SF42">
    <property type="entry name" value="BACTERIAL SURFACE ANTIGEN (D15) DOMAIN-CONTAINING PROTEIN"/>
    <property type="match status" value="1"/>
</dbReference>
<keyword evidence="2" id="KW-0812">Transmembrane</keyword>
<sequence length="607" mass="64601">MTATDRGQGVLRRATLIGAALCLAMAPVTALALDTAFKTPGAPEALREQLQTASSVMAAQTHGLSTAQELLAAAQSDYNTLVQVLYDQGYFSPVVQIRVDGREAAYIRPLNQPRRIDRIEITVEPGRPFRFGRTEITPLAPGTALPATFAPNQPATTGAIRDAAAAGIKGWREVGHAKAGVAGQRITANHTQARLDAALRLTPGPRLRFGQMTIKGQTGVRDTSIWRIAGFPSGEIYSPEALPTVNARLRRTGTFSSVTLQEGETANPDGTLDVTATFEDMPKRRISFGAELASNEGLDLSATWTHRNLFGGAERLQLEAVLSNIGSSEEIDGRIGARLDRPDRLGPDDSIFYLFELERQDRTNYAVTRGSIGIGTRRVFSDKLVGELSLTANYADADDAFGSDRKFRYAALPLKLEWDRRDSPVDARKGFYLDTEMMPFLGVAGSASGGRLWLDGRAYRTFGAAGRLTLAGRMQLGSVIGAAQSEVSPDLLFFSGGAGTVRGQPYETLGIDEPSSTLLAGGRAFLGASVELRGRITDKISAVGFFDYGAVGSGAFIDGSSPSHSGAGLGVRYDIGGFGPIRLDLAVPVGGSTGDGLQFYIGIGQAF</sequence>
<evidence type="ECO:0000256" key="1">
    <source>
        <dbReference type="ARBA" id="ARBA00004370"/>
    </source>
</evidence>
<evidence type="ECO:0000256" key="3">
    <source>
        <dbReference type="ARBA" id="ARBA00023136"/>
    </source>
</evidence>
<evidence type="ECO:0000256" key="4">
    <source>
        <dbReference type="SAM" id="SignalP"/>
    </source>
</evidence>
<feature type="chain" id="PRO_5020964855" description="Bacterial surface antigen (D15) domain-containing protein" evidence="4">
    <location>
        <begin position="33"/>
        <end position="607"/>
    </location>
</feature>
<dbReference type="OrthoDB" id="9769707at2"/>
<keyword evidence="3" id="KW-0472">Membrane</keyword>
<feature type="signal peptide" evidence="4">
    <location>
        <begin position="1"/>
        <end position="32"/>
    </location>
</feature>
<gene>
    <name evidence="6" type="ORF">E1B25_16700</name>
</gene>
<name>A0A4R5ELZ6_9RHOB</name>
<dbReference type="Proteomes" id="UP000294662">
    <property type="component" value="Unassembled WGS sequence"/>
</dbReference>
<comment type="subcellular location">
    <subcellularLocation>
        <location evidence="1">Membrane</location>
    </subcellularLocation>
</comment>
<dbReference type="RefSeq" id="WP_132830658.1">
    <property type="nucleotide sequence ID" value="NZ_SMFP01000012.1"/>
</dbReference>
<dbReference type="InterPro" id="IPR000184">
    <property type="entry name" value="Bac_surfAg_D15"/>
</dbReference>
<evidence type="ECO:0000313" key="6">
    <source>
        <dbReference type="EMBL" id="TDE35594.1"/>
    </source>
</evidence>
<organism evidence="6 7">
    <name type="scientific">Antarcticimicrobium sediminis</name>
    <dbReference type="NCBI Taxonomy" id="2546227"/>
    <lineage>
        <taxon>Bacteria</taxon>
        <taxon>Pseudomonadati</taxon>
        <taxon>Pseudomonadota</taxon>
        <taxon>Alphaproteobacteria</taxon>
        <taxon>Rhodobacterales</taxon>
        <taxon>Paracoccaceae</taxon>
        <taxon>Antarcticimicrobium</taxon>
    </lineage>
</organism>
<keyword evidence="4" id="KW-0732">Signal</keyword>
<dbReference type="GO" id="GO:0019867">
    <property type="term" value="C:outer membrane"/>
    <property type="evidence" value="ECO:0007669"/>
    <property type="project" value="InterPro"/>
</dbReference>
<evidence type="ECO:0000256" key="2">
    <source>
        <dbReference type="ARBA" id="ARBA00022452"/>
    </source>
</evidence>
<dbReference type="Gene3D" id="2.40.160.50">
    <property type="entry name" value="membrane protein fhac: a member of the omp85/tpsb transporter family"/>
    <property type="match status" value="1"/>
</dbReference>
<dbReference type="Gene3D" id="3.10.20.310">
    <property type="entry name" value="membrane protein fhac"/>
    <property type="match status" value="1"/>
</dbReference>